<evidence type="ECO:0000313" key="3">
    <source>
        <dbReference type="Proteomes" id="UP000539313"/>
    </source>
</evidence>
<dbReference type="Proteomes" id="UP000539313">
    <property type="component" value="Unassembled WGS sequence"/>
</dbReference>
<sequence length="149" mass="17607">MDGGERLSEEDYASIHRAGRLLAEQGWGAVVTLNQMMDAWRELVETLEQEEYDSIFAYEWDHDLRCRDWLHTAWPMLTARIQELRAPELQALDDRYRQATVPLQTPDQPSCDPHDPPTRWWHHRRPRVVNTDHSKDLPRSWSLPETPIP</sequence>
<evidence type="ECO:0000313" key="2">
    <source>
        <dbReference type="EMBL" id="MBA9003475.1"/>
    </source>
</evidence>
<accession>A0A7W3MX15</accession>
<dbReference type="RefSeq" id="WP_182705214.1">
    <property type="nucleotide sequence ID" value="NZ_JACJII010000001.1"/>
</dbReference>
<protein>
    <submittedName>
        <fullName evidence="2">Uncharacterized protein</fullName>
    </submittedName>
</protein>
<keyword evidence="3" id="KW-1185">Reference proteome</keyword>
<dbReference type="EMBL" id="JACJII010000001">
    <property type="protein sequence ID" value="MBA9003475.1"/>
    <property type="molecule type" value="Genomic_DNA"/>
</dbReference>
<evidence type="ECO:0000256" key="1">
    <source>
        <dbReference type="SAM" id="MobiDB-lite"/>
    </source>
</evidence>
<gene>
    <name evidence="2" type="ORF">HNR21_002357</name>
</gene>
<reference evidence="2 3" key="1">
    <citation type="submission" date="2020-08" db="EMBL/GenBank/DDBJ databases">
        <title>Sequencing the genomes of 1000 actinobacteria strains.</title>
        <authorList>
            <person name="Klenk H.-P."/>
        </authorList>
    </citation>
    <scope>NUCLEOTIDE SEQUENCE [LARGE SCALE GENOMIC DNA]</scope>
    <source>
        <strain evidence="2 3">DSM 45823</strain>
    </source>
</reference>
<feature type="region of interest" description="Disordered" evidence="1">
    <location>
        <begin position="100"/>
        <end position="123"/>
    </location>
</feature>
<comment type="caution">
    <text evidence="2">The sequence shown here is derived from an EMBL/GenBank/DDBJ whole genome shotgun (WGS) entry which is preliminary data.</text>
</comment>
<name>A0A7W3MX15_9ACTN</name>
<dbReference type="AlphaFoldDB" id="A0A7W3MX15"/>
<proteinExistence type="predicted"/>
<organism evidence="2 3">
    <name type="scientific">Thermomonospora cellulosilytica</name>
    <dbReference type="NCBI Taxonomy" id="1411118"/>
    <lineage>
        <taxon>Bacteria</taxon>
        <taxon>Bacillati</taxon>
        <taxon>Actinomycetota</taxon>
        <taxon>Actinomycetes</taxon>
        <taxon>Streptosporangiales</taxon>
        <taxon>Thermomonosporaceae</taxon>
        <taxon>Thermomonospora</taxon>
    </lineage>
</organism>